<sequence>MNTTQRIEASFSPSFRERISAEWSLLLRNPIGLIAMLVFPGAGVLLVSLLLLHPDKVANGTWLTALIAFIFSPAMFFFNSYRAHRVMQAQGLFTYAFDQEGIHISTPLAQSLQRWPAIIRVRTSGNLLFVYFSKRCAYFVPMRAFVDSDAVDAIEKLARAGGVPRVGA</sequence>
<organism evidence="3 4">
    <name type="scientific">Undibacterium flavidum</name>
    <dbReference type="NCBI Taxonomy" id="2762297"/>
    <lineage>
        <taxon>Bacteria</taxon>
        <taxon>Pseudomonadati</taxon>
        <taxon>Pseudomonadota</taxon>
        <taxon>Betaproteobacteria</taxon>
        <taxon>Burkholderiales</taxon>
        <taxon>Oxalobacteraceae</taxon>
        <taxon>Undibacterium</taxon>
    </lineage>
</organism>
<reference evidence="3 4" key="1">
    <citation type="submission" date="2020-08" db="EMBL/GenBank/DDBJ databases">
        <title>Novel species isolated from subtropical streams in China.</title>
        <authorList>
            <person name="Lu H."/>
        </authorList>
    </citation>
    <scope>NUCLEOTIDE SEQUENCE [LARGE SCALE GENOMIC DNA]</scope>
    <source>
        <strain evidence="3 4">LX15W</strain>
    </source>
</reference>
<dbReference type="Proteomes" id="UP000624279">
    <property type="component" value="Unassembled WGS sequence"/>
</dbReference>
<dbReference type="Pfam" id="PF14317">
    <property type="entry name" value="YcxB"/>
    <property type="match status" value="1"/>
</dbReference>
<feature type="domain" description="YcxB-like C-terminal" evidence="2">
    <location>
        <begin position="97"/>
        <end position="157"/>
    </location>
</feature>
<dbReference type="InterPro" id="IPR025588">
    <property type="entry name" value="YcxB-like_C"/>
</dbReference>
<comment type="caution">
    <text evidence="3">The sequence shown here is derived from an EMBL/GenBank/DDBJ whole genome shotgun (WGS) entry which is preliminary data.</text>
</comment>
<evidence type="ECO:0000256" key="1">
    <source>
        <dbReference type="SAM" id="Phobius"/>
    </source>
</evidence>
<evidence type="ECO:0000313" key="4">
    <source>
        <dbReference type="Proteomes" id="UP000624279"/>
    </source>
</evidence>
<evidence type="ECO:0000259" key="2">
    <source>
        <dbReference type="Pfam" id="PF14317"/>
    </source>
</evidence>
<keyword evidence="4" id="KW-1185">Reference proteome</keyword>
<name>A0ABR6YBV8_9BURK</name>
<accession>A0ABR6YBV8</accession>
<keyword evidence="1" id="KW-1133">Transmembrane helix</keyword>
<keyword evidence="1" id="KW-0812">Transmembrane</keyword>
<keyword evidence="1" id="KW-0472">Membrane</keyword>
<dbReference type="RefSeq" id="WP_186942093.1">
    <property type="nucleotide sequence ID" value="NZ_JACOGA010000009.1"/>
</dbReference>
<dbReference type="EMBL" id="JACOGA010000009">
    <property type="protein sequence ID" value="MBC3874058.1"/>
    <property type="molecule type" value="Genomic_DNA"/>
</dbReference>
<protein>
    <submittedName>
        <fullName evidence="3">YcxB family protein</fullName>
    </submittedName>
</protein>
<evidence type="ECO:0000313" key="3">
    <source>
        <dbReference type="EMBL" id="MBC3874058.1"/>
    </source>
</evidence>
<feature type="transmembrane region" description="Helical" evidence="1">
    <location>
        <begin position="31"/>
        <end position="53"/>
    </location>
</feature>
<feature type="transmembrane region" description="Helical" evidence="1">
    <location>
        <begin position="59"/>
        <end position="78"/>
    </location>
</feature>
<proteinExistence type="predicted"/>
<gene>
    <name evidence="3" type="ORF">H8K55_10685</name>
</gene>